<accession>A0A0A8ZT21</accession>
<dbReference type="AlphaFoldDB" id="A0A0A8ZT21"/>
<organism evidence="1">
    <name type="scientific">Arundo donax</name>
    <name type="common">Giant reed</name>
    <name type="synonym">Donax arundinaceus</name>
    <dbReference type="NCBI Taxonomy" id="35708"/>
    <lineage>
        <taxon>Eukaryota</taxon>
        <taxon>Viridiplantae</taxon>
        <taxon>Streptophyta</taxon>
        <taxon>Embryophyta</taxon>
        <taxon>Tracheophyta</taxon>
        <taxon>Spermatophyta</taxon>
        <taxon>Magnoliopsida</taxon>
        <taxon>Liliopsida</taxon>
        <taxon>Poales</taxon>
        <taxon>Poaceae</taxon>
        <taxon>PACMAD clade</taxon>
        <taxon>Arundinoideae</taxon>
        <taxon>Arundineae</taxon>
        <taxon>Arundo</taxon>
    </lineage>
</organism>
<evidence type="ECO:0000313" key="1">
    <source>
        <dbReference type="EMBL" id="JAD37972.1"/>
    </source>
</evidence>
<proteinExistence type="predicted"/>
<reference evidence="1" key="2">
    <citation type="journal article" date="2015" name="Data Brief">
        <title>Shoot transcriptome of the giant reed, Arundo donax.</title>
        <authorList>
            <person name="Barrero R.A."/>
            <person name="Guerrero F.D."/>
            <person name="Moolhuijzen P."/>
            <person name="Goolsby J.A."/>
            <person name="Tidwell J."/>
            <person name="Bellgard S.E."/>
            <person name="Bellgard M.I."/>
        </authorList>
    </citation>
    <scope>NUCLEOTIDE SEQUENCE</scope>
    <source>
        <tissue evidence="1">Shoot tissue taken approximately 20 cm above the soil surface</tissue>
    </source>
</reference>
<protein>
    <submittedName>
        <fullName evidence="1">Uncharacterized protein</fullName>
    </submittedName>
</protein>
<dbReference type="EMBL" id="GBRH01259923">
    <property type="protein sequence ID" value="JAD37972.1"/>
    <property type="molecule type" value="Transcribed_RNA"/>
</dbReference>
<sequence length="62" mass="6844">MKSLTFRKSLMTQSPLKACSLSGLWQINNPGLRASSHIMSFQTFTPGNPTIRYGITAREALS</sequence>
<reference evidence="1" key="1">
    <citation type="submission" date="2014-09" db="EMBL/GenBank/DDBJ databases">
        <authorList>
            <person name="Magalhaes I.L.F."/>
            <person name="Oliveira U."/>
            <person name="Santos F.R."/>
            <person name="Vidigal T.H.D.A."/>
            <person name="Brescovit A.D."/>
            <person name="Santos A.J."/>
        </authorList>
    </citation>
    <scope>NUCLEOTIDE SEQUENCE</scope>
    <source>
        <tissue evidence="1">Shoot tissue taken approximately 20 cm above the soil surface</tissue>
    </source>
</reference>
<name>A0A0A8ZT21_ARUDO</name>